<reference evidence="11 12" key="1">
    <citation type="submission" date="2019-07" db="EMBL/GenBank/DDBJ databases">
        <title>Rapid identification of Enteric Bacteria from Whole Genome Sequences (WGS) using Average Nucleotide Identity (ANI).</title>
        <authorList>
            <person name="Lane C."/>
        </authorList>
    </citation>
    <scope>NUCLEOTIDE SEQUENCE [LARGE SCALE GENOMIC DNA]</scope>
    <source>
        <strain evidence="11 12">2016D-0250</strain>
    </source>
</reference>
<dbReference type="UniPathway" id="UPA00251">
    <property type="reaction ID" value="UER00320"/>
</dbReference>
<evidence type="ECO:0000256" key="3">
    <source>
        <dbReference type="ARBA" id="ARBA00013109"/>
    </source>
</evidence>
<dbReference type="PANTHER" id="PTHR38042:SF1">
    <property type="entry name" value="UROPORPHYRINOGEN-III SYNTHASE, CHLOROPLASTIC"/>
    <property type="match status" value="1"/>
</dbReference>
<dbReference type="Pfam" id="PF02602">
    <property type="entry name" value="HEM4"/>
    <property type="match status" value="1"/>
</dbReference>
<feature type="domain" description="Tetrapyrrole biosynthesis uroporphyrinogen III synthase" evidence="10">
    <location>
        <begin position="27"/>
        <end position="203"/>
    </location>
</feature>
<comment type="function">
    <text evidence="6 9">Catalyzes cyclization of the linear tetrapyrrole, hydroxymethylbilane, to the macrocyclic uroporphyrinogen III.</text>
</comment>
<gene>
    <name evidence="11" type="ORF">FPD46_04165</name>
</gene>
<evidence type="ECO:0000256" key="8">
    <source>
        <dbReference type="ARBA" id="ARBA00048617"/>
    </source>
</evidence>
<evidence type="ECO:0000256" key="5">
    <source>
        <dbReference type="ARBA" id="ARBA00023244"/>
    </source>
</evidence>
<dbReference type="EC" id="4.2.1.75" evidence="3 9"/>
<dbReference type="PANTHER" id="PTHR38042">
    <property type="entry name" value="UROPORPHYRINOGEN-III SYNTHASE, CHLOROPLASTIC"/>
    <property type="match status" value="1"/>
</dbReference>
<dbReference type="EMBL" id="VOWB01000042">
    <property type="protein sequence ID" value="TXE81954.1"/>
    <property type="molecule type" value="Genomic_DNA"/>
</dbReference>
<dbReference type="GO" id="GO:0004852">
    <property type="term" value="F:uroporphyrinogen-III synthase activity"/>
    <property type="evidence" value="ECO:0007669"/>
    <property type="project" value="UniProtKB-UniRule"/>
</dbReference>
<dbReference type="Proteomes" id="UP000321310">
    <property type="component" value="Unassembled WGS sequence"/>
</dbReference>
<dbReference type="Gene3D" id="3.40.50.10090">
    <property type="match status" value="2"/>
</dbReference>
<dbReference type="GO" id="GO:0006782">
    <property type="term" value="P:protoporphyrinogen IX biosynthetic process"/>
    <property type="evidence" value="ECO:0007669"/>
    <property type="project" value="UniProtKB-UniRule"/>
</dbReference>
<evidence type="ECO:0000313" key="12">
    <source>
        <dbReference type="Proteomes" id="UP000321310"/>
    </source>
</evidence>
<organism evidence="11 12">
    <name type="scientific">Campylobacter peloridis</name>
    <dbReference type="NCBI Taxonomy" id="488546"/>
    <lineage>
        <taxon>Bacteria</taxon>
        <taxon>Pseudomonadati</taxon>
        <taxon>Campylobacterota</taxon>
        <taxon>Epsilonproteobacteria</taxon>
        <taxon>Campylobacterales</taxon>
        <taxon>Campylobacteraceae</taxon>
        <taxon>Campylobacter</taxon>
    </lineage>
</organism>
<dbReference type="InterPro" id="IPR036108">
    <property type="entry name" value="4pyrrol_syn_uPrphyn_synt_sf"/>
</dbReference>
<protein>
    <recommendedName>
        <fullName evidence="7 9">Uroporphyrinogen-III synthase</fullName>
        <ecNumber evidence="3 9">4.2.1.75</ecNumber>
    </recommendedName>
</protein>
<proteinExistence type="inferred from homology"/>
<sequence>MVYFIGDKEFDGVKNIKLTEIKFYDFEIDLKDFDCLIISSKNALKSLMQSKSKIDFNIKVFAVGIKSANLAKEYGFKDVSYPSKSYGKELANEFLSEFKNKKCLYLRAKKISSGLNEYLLKEGVYLKELIAYENIALKPKEKIILHHPAVFVFSAPSSVEQFLKFYQLNKEDKAVVIGENTALKLNKFKNLYICKEQDLNSCIKLAKNLDS</sequence>
<dbReference type="GO" id="GO:0006780">
    <property type="term" value="P:uroporphyrinogen III biosynthetic process"/>
    <property type="evidence" value="ECO:0007669"/>
    <property type="project" value="UniProtKB-UniRule"/>
</dbReference>
<dbReference type="InterPro" id="IPR003754">
    <property type="entry name" value="4pyrrol_synth_uPrphyn_synth"/>
</dbReference>
<accession>A0A5C7DXE3</accession>
<name>A0A5C7DXE3_9BACT</name>
<keyword evidence="5 9" id="KW-0627">Porphyrin biosynthesis</keyword>
<evidence type="ECO:0000256" key="1">
    <source>
        <dbReference type="ARBA" id="ARBA00004772"/>
    </source>
</evidence>
<dbReference type="SUPFAM" id="SSF69618">
    <property type="entry name" value="HemD-like"/>
    <property type="match status" value="1"/>
</dbReference>
<comment type="catalytic activity">
    <reaction evidence="8 9">
        <text>hydroxymethylbilane = uroporphyrinogen III + H2O</text>
        <dbReference type="Rhea" id="RHEA:18965"/>
        <dbReference type="ChEBI" id="CHEBI:15377"/>
        <dbReference type="ChEBI" id="CHEBI:57308"/>
        <dbReference type="ChEBI" id="CHEBI:57845"/>
        <dbReference type="EC" id="4.2.1.75"/>
    </reaction>
</comment>
<evidence type="ECO:0000256" key="7">
    <source>
        <dbReference type="ARBA" id="ARBA00040167"/>
    </source>
</evidence>
<evidence type="ECO:0000256" key="2">
    <source>
        <dbReference type="ARBA" id="ARBA00008133"/>
    </source>
</evidence>
<keyword evidence="4 9" id="KW-0456">Lyase</keyword>
<evidence type="ECO:0000256" key="6">
    <source>
        <dbReference type="ARBA" id="ARBA00037589"/>
    </source>
</evidence>
<dbReference type="InterPro" id="IPR039793">
    <property type="entry name" value="UROS/Hem4"/>
</dbReference>
<evidence type="ECO:0000256" key="9">
    <source>
        <dbReference type="RuleBase" id="RU366031"/>
    </source>
</evidence>
<comment type="caution">
    <text evidence="11">The sequence shown here is derived from an EMBL/GenBank/DDBJ whole genome shotgun (WGS) entry which is preliminary data.</text>
</comment>
<dbReference type="AlphaFoldDB" id="A0A5C7DXE3"/>
<comment type="similarity">
    <text evidence="2 9">Belongs to the uroporphyrinogen-III synthase family.</text>
</comment>
<evidence type="ECO:0000256" key="4">
    <source>
        <dbReference type="ARBA" id="ARBA00023239"/>
    </source>
</evidence>
<comment type="pathway">
    <text evidence="1 9">Porphyrin-containing compound metabolism; protoporphyrin-IX biosynthesis; coproporphyrinogen-III from 5-aminolevulinate: step 3/4.</text>
</comment>
<evidence type="ECO:0000313" key="11">
    <source>
        <dbReference type="EMBL" id="TXE81954.1"/>
    </source>
</evidence>
<evidence type="ECO:0000259" key="10">
    <source>
        <dbReference type="Pfam" id="PF02602"/>
    </source>
</evidence>
<dbReference type="CDD" id="cd06578">
    <property type="entry name" value="HemD"/>
    <property type="match status" value="1"/>
</dbReference>
<dbReference type="RefSeq" id="WP_147575461.1">
    <property type="nucleotide sequence ID" value="NZ_VOWB01000042.1"/>
</dbReference>